<organism evidence="1 2">
    <name type="scientific">Trifolium pratense</name>
    <name type="common">Red clover</name>
    <dbReference type="NCBI Taxonomy" id="57577"/>
    <lineage>
        <taxon>Eukaryota</taxon>
        <taxon>Viridiplantae</taxon>
        <taxon>Streptophyta</taxon>
        <taxon>Embryophyta</taxon>
        <taxon>Tracheophyta</taxon>
        <taxon>Spermatophyta</taxon>
        <taxon>Magnoliopsida</taxon>
        <taxon>eudicotyledons</taxon>
        <taxon>Gunneridae</taxon>
        <taxon>Pentapetalae</taxon>
        <taxon>rosids</taxon>
        <taxon>fabids</taxon>
        <taxon>Fabales</taxon>
        <taxon>Fabaceae</taxon>
        <taxon>Papilionoideae</taxon>
        <taxon>50 kb inversion clade</taxon>
        <taxon>NPAAA clade</taxon>
        <taxon>Hologalegina</taxon>
        <taxon>IRL clade</taxon>
        <taxon>Trifolieae</taxon>
        <taxon>Trifolium</taxon>
    </lineage>
</organism>
<evidence type="ECO:0000313" key="2">
    <source>
        <dbReference type="Proteomes" id="UP000236291"/>
    </source>
</evidence>
<dbReference type="AlphaFoldDB" id="A0A2K3KR33"/>
<reference evidence="1 2" key="1">
    <citation type="journal article" date="2014" name="Am. J. Bot.">
        <title>Genome assembly and annotation for red clover (Trifolium pratense; Fabaceae).</title>
        <authorList>
            <person name="Istvanek J."/>
            <person name="Jaros M."/>
            <person name="Krenek A."/>
            <person name="Repkova J."/>
        </authorList>
    </citation>
    <scope>NUCLEOTIDE SEQUENCE [LARGE SCALE GENOMIC DNA]</scope>
    <source>
        <strain evidence="2">cv. Tatra</strain>
        <tissue evidence="1">Young leaves</tissue>
    </source>
</reference>
<proteinExistence type="predicted"/>
<dbReference type="Proteomes" id="UP000236291">
    <property type="component" value="Unassembled WGS sequence"/>
</dbReference>
<sequence length="47" mass="5179">MASKSQCMDNFWRATASWSLSEGFWSLSEGLRIAVVAVAVIFGRQAI</sequence>
<name>A0A2K3KR33_TRIPR</name>
<gene>
    <name evidence="1" type="ORF">L195_g064112</name>
</gene>
<comment type="caution">
    <text evidence="1">The sequence shown here is derived from an EMBL/GenBank/DDBJ whole genome shotgun (WGS) entry which is preliminary data.</text>
</comment>
<reference evidence="1 2" key="2">
    <citation type="journal article" date="2017" name="Front. Plant Sci.">
        <title>Gene Classification and Mining of Molecular Markers Useful in Red Clover (Trifolium pratense) Breeding.</title>
        <authorList>
            <person name="Istvanek J."/>
            <person name="Dluhosova J."/>
            <person name="Dluhos P."/>
            <person name="Patkova L."/>
            <person name="Nedelnik J."/>
            <person name="Repkova J."/>
        </authorList>
    </citation>
    <scope>NUCLEOTIDE SEQUENCE [LARGE SCALE GENOMIC DNA]</scope>
    <source>
        <strain evidence="2">cv. Tatra</strain>
        <tissue evidence="1">Young leaves</tissue>
    </source>
</reference>
<evidence type="ECO:0000313" key="1">
    <source>
        <dbReference type="EMBL" id="PNX68726.1"/>
    </source>
</evidence>
<accession>A0A2K3KR33</accession>
<dbReference type="EMBL" id="ASHM01233143">
    <property type="protein sequence ID" value="PNX68726.1"/>
    <property type="molecule type" value="Genomic_DNA"/>
</dbReference>
<protein>
    <submittedName>
        <fullName evidence="1">Uncharacterized protein</fullName>
    </submittedName>
</protein>
<feature type="non-terminal residue" evidence="1">
    <location>
        <position position="47"/>
    </location>
</feature>